<comment type="caution">
    <text evidence="2">The sequence shown here is derived from an EMBL/GenBank/DDBJ whole genome shotgun (WGS) entry which is preliminary data.</text>
</comment>
<evidence type="ECO:0000313" key="2">
    <source>
        <dbReference type="EMBL" id="PTI29804.1"/>
    </source>
</evidence>
<keyword evidence="1" id="KW-0812">Transmembrane</keyword>
<accession>A0A2T4PTU4</accession>
<sequence length="85" mass="9775">MRQLFLTLFILLNIIMIIISLNFDITINYLSYRIIIVAFTFLLSIVFILENARKSVLLIAILSAIIALIHLALIIQSVYFNVYAN</sequence>
<evidence type="ECO:0000256" key="1">
    <source>
        <dbReference type="SAM" id="Phobius"/>
    </source>
</evidence>
<reference evidence="2 3" key="1">
    <citation type="journal article" date="2016" name="Front. Microbiol.">
        <title>Comprehensive Phylogenetic Analysis of Bovine Non-aureus Staphylococci Species Based on Whole-Genome Sequencing.</title>
        <authorList>
            <person name="Naushad S."/>
            <person name="Barkema H.W."/>
            <person name="Luby C."/>
            <person name="Condas L.A."/>
            <person name="Nobrega D.B."/>
            <person name="Carson D.A."/>
            <person name="De Buck J."/>
        </authorList>
    </citation>
    <scope>NUCLEOTIDE SEQUENCE [LARGE SCALE GENOMIC DNA]</scope>
    <source>
        <strain evidence="2 3">SNUC 2204</strain>
    </source>
</reference>
<dbReference type="AlphaFoldDB" id="A0A2T4PTU4"/>
<protein>
    <submittedName>
        <fullName evidence="2">Uncharacterized protein</fullName>
    </submittedName>
</protein>
<dbReference type="EMBL" id="PZFK01000010">
    <property type="protein sequence ID" value="PTI29804.1"/>
    <property type="molecule type" value="Genomic_DNA"/>
</dbReference>
<keyword evidence="1" id="KW-1133">Transmembrane helix</keyword>
<keyword evidence="1" id="KW-0472">Membrane</keyword>
<dbReference type="Proteomes" id="UP000241209">
    <property type="component" value="Unassembled WGS sequence"/>
</dbReference>
<feature type="transmembrane region" description="Helical" evidence="1">
    <location>
        <begin position="56"/>
        <end position="79"/>
    </location>
</feature>
<organism evidence="2 3">
    <name type="scientific">Mammaliicoccus vitulinus</name>
    <dbReference type="NCBI Taxonomy" id="71237"/>
    <lineage>
        <taxon>Bacteria</taxon>
        <taxon>Bacillati</taxon>
        <taxon>Bacillota</taxon>
        <taxon>Bacilli</taxon>
        <taxon>Bacillales</taxon>
        <taxon>Staphylococcaceae</taxon>
        <taxon>Mammaliicoccus</taxon>
    </lineage>
</organism>
<feature type="transmembrane region" description="Helical" evidence="1">
    <location>
        <begin position="29"/>
        <end position="49"/>
    </location>
</feature>
<proteinExistence type="predicted"/>
<name>A0A2T4PTU4_9STAP</name>
<feature type="transmembrane region" description="Helical" evidence="1">
    <location>
        <begin position="5"/>
        <end position="23"/>
    </location>
</feature>
<evidence type="ECO:0000313" key="3">
    <source>
        <dbReference type="Proteomes" id="UP000241209"/>
    </source>
</evidence>
<gene>
    <name evidence="2" type="ORF">BU072_06160</name>
</gene>